<dbReference type="SUPFAM" id="SSF52540">
    <property type="entry name" value="P-loop containing nucleoside triphosphate hydrolases"/>
    <property type="match status" value="1"/>
</dbReference>
<dbReference type="NCBIfam" id="TIGR00231">
    <property type="entry name" value="small_GTP"/>
    <property type="match status" value="1"/>
</dbReference>
<evidence type="ECO:0000313" key="12">
    <source>
        <dbReference type="EMBL" id="TLD68572.1"/>
    </source>
</evidence>
<feature type="compositionally biased region" description="Basic and acidic residues" evidence="10">
    <location>
        <begin position="42"/>
        <end position="55"/>
    </location>
</feature>
<comment type="subcellular location">
    <subcellularLocation>
        <location evidence="8">Cytoplasm</location>
    </subcellularLocation>
</comment>
<evidence type="ECO:0000256" key="5">
    <source>
        <dbReference type="ARBA" id="ARBA00022917"/>
    </source>
</evidence>
<keyword evidence="3 8" id="KW-0396">Initiation factor</keyword>
<evidence type="ECO:0000256" key="9">
    <source>
        <dbReference type="RuleBase" id="RU000644"/>
    </source>
</evidence>
<dbReference type="InterPro" id="IPR053905">
    <property type="entry name" value="EF-G-like_DII"/>
</dbReference>
<dbReference type="Pfam" id="PF22042">
    <property type="entry name" value="EF-G_D2"/>
    <property type="match status" value="1"/>
</dbReference>
<organism evidence="12 13">
    <name type="scientific">Phragmitibacter flavus</name>
    <dbReference type="NCBI Taxonomy" id="2576071"/>
    <lineage>
        <taxon>Bacteria</taxon>
        <taxon>Pseudomonadati</taxon>
        <taxon>Verrucomicrobiota</taxon>
        <taxon>Verrucomicrobiia</taxon>
        <taxon>Verrucomicrobiales</taxon>
        <taxon>Verrucomicrobiaceae</taxon>
        <taxon>Phragmitibacter</taxon>
    </lineage>
</organism>
<feature type="domain" description="Tr-type G" evidence="11">
    <location>
        <begin position="267"/>
        <end position="440"/>
    </location>
</feature>
<evidence type="ECO:0000256" key="6">
    <source>
        <dbReference type="ARBA" id="ARBA00023134"/>
    </source>
</evidence>
<keyword evidence="5 8" id="KW-0648">Protein biosynthesis</keyword>
<dbReference type="PROSITE" id="PS51722">
    <property type="entry name" value="G_TR_2"/>
    <property type="match status" value="1"/>
</dbReference>
<dbReference type="AlphaFoldDB" id="A0A5R8K8A3"/>
<feature type="binding site" evidence="8">
    <location>
        <begin position="276"/>
        <end position="283"/>
    </location>
    <ligand>
        <name>GTP</name>
        <dbReference type="ChEBI" id="CHEBI:37565"/>
    </ligand>
</feature>
<protein>
    <recommendedName>
        <fullName evidence="2 8">Translation initiation factor IF-2</fullName>
    </recommendedName>
</protein>
<keyword evidence="6 8" id="KW-0342">GTP-binding</keyword>
<feature type="region of interest" description="G-domain" evidence="8">
    <location>
        <begin position="270"/>
        <end position="418"/>
    </location>
</feature>
<dbReference type="HAMAP" id="MF_00100_B">
    <property type="entry name" value="IF_2_B"/>
    <property type="match status" value="1"/>
</dbReference>
<dbReference type="CDD" id="cd03692">
    <property type="entry name" value="mtIF2_IVc"/>
    <property type="match status" value="1"/>
</dbReference>
<dbReference type="Gene3D" id="3.40.50.300">
    <property type="entry name" value="P-loop containing nucleotide triphosphate hydrolases"/>
    <property type="match status" value="1"/>
</dbReference>
<dbReference type="PANTHER" id="PTHR43381">
    <property type="entry name" value="TRANSLATION INITIATION FACTOR IF-2-RELATED"/>
    <property type="match status" value="1"/>
</dbReference>
<feature type="region of interest" description="Disordered" evidence="10">
    <location>
        <begin position="1"/>
        <end position="114"/>
    </location>
</feature>
<keyword evidence="8" id="KW-0963">Cytoplasm</keyword>
<dbReference type="InterPro" id="IPR009000">
    <property type="entry name" value="Transl_B-barrel_sf"/>
</dbReference>
<evidence type="ECO:0000256" key="1">
    <source>
        <dbReference type="ARBA" id="ARBA00007733"/>
    </source>
</evidence>
<sequence length="766" mass="83391">MATKTSTPKTTKRSPSASPEDGQAASRQQKGAKAGETLSLIDDDKTAKPKRRNGDLKPASNFAPLGASKPKVDPSKPVAPIEPPKKTLDEEKASALSLFEETERRQEGRKKPRAVGQITAPIGSVLTPISLLRQEEEPTPPPAPVPAPVVADATEVASADGTVQAEEEVDSKIIHLKPPIIVKELSEKMGLKVFLVIKDLIEFKVFAKTDTAIEPEIAAKICEKHGFIFEKEKREKGAGVHKVEEKYEEPPPPPKPETVEEQDTFELRAPIITFMGHVDHGKTSLLDAVRKTSVVKGEAGGITQHIGAYSITFQGRPVTFIDTPGHAAFSEMRARGASVTDIVVLVVAADDGFKPQTVEALNHAKAAGVTIMCAINKSDLPGANPMRIKQQLQDAGLMPVEWGGETEVLEVSATKGIGMENFLETMSLQAEVLDLRADPKAPMRATVIESRMDPGRGPTATVIVQNGTLKVGEPFICGPYWGKVKNLINDFGQSIKEVKPGMPAEVVGFSGLPRVGDEVVEMENERAAKRLSEERQEEIRQTKLLAPSRSRLEALFAGISDGEKKALKIVLKTDVQGSLEAITKELLNIKSEKAKVQILHSAAGPISEGDILLASASDAIVIGFNVKVENNAVATAKREGVQVKLYSIIYELFDQVKEAMLGLLDPLTREKVLGHARVKVVFKLTRGRVAGCAVTDGRIDRKARARVIRDGQPVFDGHMDTLRRFHEEVPEVRNGLECGIRVANYHEYQEEDIIECYELEKMAQTL</sequence>
<dbReference type="Gene3D" id="3.40.50.10050">
    <property type="entry name" value="Translation initiation factor IF- 2, domain 3"/>
    <property type="match status" value="1"/>
</dbReference>
<evidence type="ECO:0000256" key="4">
    <source>
        <dbReference type="ARBA" id="ARBA00022741"/>
    </source>
</evidence>
<dbReference type="InterPro" id="IPR023115">
    <property type="entry name" value="TIF_IF2_dom3"/>
</dbReference>
<feature type="binding site" evidence="8">
    <location>
        <begin position="322"/>
        <end position="326"/>
    </location>
    <ligand>
        <name>GTP</name>
        <dbReference type="ChEBI" id="CHEBI:37565"/>
    </ligand>
</feature>
<evidence type="ECO:0000256" key="10">
    <source>
        <dbReference type="SAM" id="MobiDB-lite"/>
    </source>
</evidence>
<dbReference type="GO" id="GO:0005525">
    <property type="term" value="F:GTP binding"/>
    <property type="evidence" value="ECO:0007669"/>
    <property type="project" value="UniProtKB-KW"/>
</dbReference>
<keyword evidence="4 8" id="KW-0547">Nucleotide-binding</keyword>
<evidence type="ECO:0000256" key="7">
    <source>
        <dbReference type="ARBA" id="ARBA00025162"/>
    </source>
</evidence>
<comment type="caution">
    <text evidence="8">Lacks conserved residue(s) required for the propagation of feature annotation.</text>
</comment>
<dbReference type="InterPro" id="IPR015760">
    <property type="entry name" value="TIF_IF2"/>
</dbReference>
<dbReference type="Pfam" id="PF00009">
    <property type="entry name" value="GTP_EFTU"/>
    <property type="match status" value="1"/>
</dbReference>
<dbReference type="EMBL" id="VAUV01000022">
    <property type="protein sequence ID" value="TLD68572.1"/>
    <property type="molecule type" value="Genomic_DNA"/>
</dbReference>
<dbReference type="GO" id="GO:0003924">
    <property type="term" value="F:GTPase activity"/>
    <property type="evidence" value="ECO:0007669"/>
    <property type="project" value="UniProtKB-UniRule"/>
</dbReference>
<dbReference type="GO" id="GO:0003743">
    <property type="term" value="F:translation initiation factor activity"/>
    <property type="evidence" value="ECO:0007669"/>
    <property type="project" value="UniProtKB-UniRule"/>
</dbReference>
<dbReference type="FunFam" id="3.40.50.300:FF:000019">
    <property type="entry name" value="Translation initiation factor IF-2"/>
    <property type="match status" value="1"/>
</dbReference>
<evidence type="ECO:0000259" key="11">
    <source>
        <dbReference type="PROSITE" id="PS51722"/>
    </source>
</evidence>
<name>A0A5R8K8A3_9BACT</name>
<dbReference type="InterPro" id="IPR044145">
    <property type="entry name" value="IF2_II"/>
</dbReference>
<gene>
    <name evidence="8 12" type="primary">infB</name>
    <name evidence="12" type="ORF">FEM03_21880</name>
</gene>
<dbReference type="Gene3D" id="2.40.30.10">
    <property type="entry name" value="Translation factors"/>
    <property type="match status" value="2"/>
</dbReference>
<evidence type="ECO:0000256" key="3">
    <source>
        <dbReference type="ARBA" id="ARBA00022540"/>
    </source>
</evidence>
<dbReference type="FunFam" id="3.40.50.10050:FF:000001">
    <property type="entry name" value="Translation initiation factor IF-2"/>
    <property type="match status" value="1"/>
</dbReference>
<dbReference type="OrthoDB" id="9811804at2"/>
<comment type="caution">
    <text evidence="12">The sequence shown here is derived from an EMBL/GenBank/DDBJ whole genome shotgun (WGS) entry which is preliminary data.</text>
</comment>
<dbReference type="SUPFAM" id="SSF52156">
    <property type="entry name" value="Initiation factor IF2/eIF5b, domain 3"/>
    <property type="match status" value="1"/>
</dbReference>
<dbReference type="InterPro" id="IPR005225">
    <property type="entry name" value="Small_GTP-bd"/>
</dbReference>
<dbReference type="Proteomes" id="UP000306196">
    <property type="component" value="Unassembled WGS sequence"/>
</dbReference>
<feature type="compositionally biased region" description="Basic and acidic residues" evidence="10">
    <location>
        <begin position="239"/>
        <end position="249"/>
    </location>
</feature>
<feature type="compositionally biased region" description="Basic and acidic residues" evidence="10">
    <location>
        <begin position="83"/>
        <end position="93"/>
    </location>
</feature>
<dbReference type="SUPFAM" id="SSF50447">
    <property type="entry name" value="Translation proteins"/>
    <property type="match status" value="2"/>
</dbReference>
<dbReference type="CDD" id="cd03702">
    <property type="entry name" value="IF2_mtIF2_II"/>
    <property type="match status" value="1"/>
</dbReference>
<dbReference type="PANTHER" id="PTHR43381:SF5">
    <property type="entry name" value="TR-TYPE G DOMAIN-CONTAINING PROTEIN"/>
    <property type="match status" value="1"/>
</dbReference>
<dbReference type="FunFam" id="2.40.30.10:FF:000054">
    <property type="entry name" value="Translation initiation factor IF-2"/>
    <property type="match status" value="1"/>
</dbReference>
<dbReference type="NCBIfam" id="TIGR00487">
    <property type="entry name" value="IF-2"/>
    <property type="match status" value="1"/>
</dbReference>
<dbReference type="RefSeq" id="WP_138088449.1">
    <property type="nucleotide sequence ID" value="NZ_VAUV01000022.1"/>
</dbReference>
<dbReference type="InterPro" id="IPR000178">
    <property type="entry name" value="TF_IF2_bacterial-like"/>
</dbReference>
<keyword evidence="13" id="KW-1185">Reference proteome</keyword>
<feature type="region of interest" description="Disordered" evidence="10">
    <location>
        <begin position="239"/>
        <end position="259"/>
    </location>
</feature>
<feature type="compositionally biased region" description="Low complexity" evidence="10">
    <location>
        <begin position="1"/>
        <end position="19"/>
    </location>
</feature>
<evidence type="ECO:0000313" key="13">
    <source>
        <dbReference type="Proteomes" id="UP000306196"/>
    </source>
</evidence>
<dbReference type="GO" id="GO:0005829">
    <property type="term" value="C:cytosol"/>
    <property type="evidence" value="ECO:0007669"/>
    <property type="project" value="TreeGrafter"/>
</dbReference>
<dbReference type="CDD" id="cd01887">
    <property type="entry name" value="IF2_eIF5B"/>
    <property type="match status" value="1"/>
</dbReference>
<evidence type="ECO:0000256" key="8">
    <source>
        <dbReference type="HAMAP-Rule" id="MF_00100"/>
    </source>
</evidence>
<comment type="similarity">
    <text evidence="1 8 9">Belongs to the TRAFAC class translation factor GTPase superfamily. Classic translation factor GTPase family. IF-2 subfamily.</text>
</comment>
<dbReference type="InterPro" id="IPR000795">
    <property type="entry name" value="T_Tr_GTP-bd_dom"/>
</dbReference>
<dbReference type="FunFam" id="2.40.30.10:FF:000008">
    <property type="entry name" value="Translation initiation factor IF-2"/>
    <property type="match status" value="1"/>
</dbReference>
<dbReference type="InterPro" id="IPR036925">
    <property type="entry name" value="TIF_IF2_dom3_sf"/>
</dbReference>
<evidence type="ECO:0000256" key="2">
    <source>
        <dbReference type="ARBA" id="ARBA00020675"/>
    </source>
</evidence>
<dbReference type="InterPro" id="IPR027417">
    <property type="entry name" value="P-loop_NTPase"/>
</dbReference>
<reference evidence="12 13" key="1">
    <citation type="submission" date="2019-05" db="EMBL/GenBank/DDBJ databases">
        <title>Verrucobacter flavum gen. nov., sp. nov. a new member of the family Verrucomicrobiaceae.</title>
        <authorList>
            <person name="Szuroczki S."/>
            <person name="Abbaszade G."/>
            <person name="Szabo A."/>
            <person name="Felfoldi T."/>
            <person name="Schumann P."/>
            <person name="Boka K."/>
            <person name="Keki Z."/>
            <person name="Toumi M."/>
            <person name="Toth E."/>
        </authorList>
    </citation>
    <scope>NUCLEOTIDE SEQUENCE [LARGE SCALE GENOMIC DNA]</scope>
    <source>
        <strain evidence="12 13">MG-N-17</strain>
    </source>
</reference>
<accession>A0A5R8K8A3</accession>
<dbReference type="Pfam" id="PF11987">
    <property type="entry name" value="IF-2"/>
    <property type="match status" value="1"/>
</dbReference>
<proteinExistence type="inferred from homology"/>
<comment type="function">
    <text evidence="7 8 9">One of the essential components for the initiation of protein synthesis. Protects formylmethionyl-tRNA from spontaneous hydrolysis and promotes its binding to the 30S ribosomal subunits. Also involved in the hydrolysis of GTP during the formation of the 70S ribosomal complex.</text>
</comment>